<evidence type="ECO:0000313" key="1">
    <source>
        <dbReference type="EMBL" id="EEF78920.1"/>
    </source>
</evidence>
<evidence type="ECO:0000313" key="2">
    <source>
        <dbReference type="EMBL" id="EEF79706.1"/>
    </source>
</evidence>
<dbReference type="EMBL" id="GG657903">
    <property type="protein sequence ID" value="EEF78920.1"/>
    <property type="molecule type" value="Genomic_DNA"/>
</dbReference>
<organism evidence="7 8">
    <name type="scientific">Methylophaga thiooxydans DMS010</name>
    <dbReference type="NCBI Taxonomy" id="637616"/>
    <lineage>
        <taxon>Bacteria</taxon>
        <taxon>Pseudomonadati</taxon>
        <taxon>Pseudomonadota</taxon>
        <taxon>Gammaproteobacteria</taxon>
        <taxon>Thiotrichales</taxon>
        <taxon>Piscirickettsiaceae</taxon>
        <taxon>Methylophaga</taxon>
    </lineage>
</organism>
<accession>C0N300</accession>
<evidence type="ECO:0000313" key="5">
    <source>
        <dbReference type="EMBL" id="EEF80430.1"/>
    </source>
</evidence>
<dbReference type="HOGENOM" id="CLU_140195_0_0_6"/>
<proteinExistence type="predicted"/>
<protein>
    <submittedName>
        <fullName evidence="7">Uncharacterized protein</fullName>
    </submittedName>
</protein>
<dbReference type="EMBL" id="GG657892">
    <property type="protein sequence ID" value="EEF80608.1"/>
    <property type="molecule type" value="Genomic_DNA"/>
</dbReference>
<dbReference type="Proteomes" id="UP000004679">
    <property type="component" value="Unassembled WGS sequence"/>
</dbReference>
<gene>
    <name evidence="5" type="ORF">MDMS009_1043</name>
    <name evidence="4" type="ORF">MDMS009_1191</name>
    <name evidence="3" type="ORF">MDMS009_1299</name>
    <name evidence="2" type="ORF">MDMS009_1644</name>
    <name evidence="1" type="ORF">MDMS009_2437</name>
    <name evidence="7" type="ORF">MDMS009_561</name>
    <name evidence="6" type="ORF">MDMS009_933</name>
</gene>
<sequence length="189" mass="21260">MVKTQNQPIPCSTAATINKFGSGVVMRIPKSKVAWKRIQPNNIKDALRLNKEYARQFKRLTVPAIAELMAVSEDRLYKWLSTGDMPVSFIPAYEHICEMDYVTQYLGYRSNKLMIQIPTGKKVDELGLAELQQLSADAMSLLIKFYREGESVDILTSALTRLLAGVAYHRENVISQSQPGLDFEGGEDD</sequence>
<dbReference type="EMBL" id="GG657893">
    <property type="protein sequence ID" value="EEF80430.1"/>
    <property type="molecule type" value="Genomic_DNA"/>
</dbReference>
<dbReference type="EMBL" id="GG657888">
    <property type="protein sequence ID" value="EEF80834.1"/>
    <property type="molecule type" value="Genomic_DNA"/>
</dbReference>
<dbReference type="EMBL" id="GG657896">
    <property type="protein sequence ID" value="EEF80142.1"/>
    <property type="molecule type" value="Genomic_DNA"/>
</dbReference>
<reference evidence="7" key="1">
    <citation type="submission" date="2008-01" db="EMBL/GenBank/DDBJ databases">
        <authorList>
            <person name="Schaefer H."/>
            <person name="Ferriera S."/>
            <person name="Johnson J."/>
            <person name="Kravitz S."/>
            <person name="Beeson K."/>
            <person name="Sutton G."/>
            <person name="Rogers Y.-H."/>
            <person name="Friedman R."/>
            <person name="Frazier M."/>
            <person name="Venter J.C."/>
        </authorList>
    </citation>
    <scope>NUCLEOTIDE SEQUENCE</scope>
    <source>
        <strain evidence="7">DMS010</strain>
    </source>
</reference>
<name>C0N300_9GAMM</name>
<keyword evidence="8" id="KW-1185">Reference proteome</keyword>
<dbReference type="AlphaFoldDB" id="C0N300"/>
<evidence type="ECO:0000313" key="7">
    <source>
        <dbReference type="EMBL" id="EEF80834.1"/>
    </source>
</evidence>
<evidence type="ECO:0000313" key="6">
    <source>
        <dbReference type="EMBL" id="EEF80608.1"/>
    </source>
</evidence>
<evidence type="ECO:0000313" key="3">
    <source>
        <dbReference type="EMBL" id="EEF80142.1"/>
    </source>
</evidence>
<dbReference type="EMBL" id="GG657898">
    <property type="protein sequence ID" value="EEF79706.1"/>
    <property type="molecule type" value="Genomic_DNA"/>
</dbReference>
<evidence type="ECO:0000313" key="8">
    <source>
        <dbReference type="Proteomes" id="UP000004679"/>
    </source>
</evidence>
<evidence type="ECO:0000313" key="4">
    <source>
        <dbReference type="EMBL" id="EEF80295.1"/>
    </source>
</evidence>
<dbReference type="RefSeq" id="WP_008290339.1">
    <property type="nucleotide sequence ID" value="NZ_GG657888.1"/>
</dbReference>
<reference evidence="7 8" key="2">
    <citation type="journal article" date="2011" name="J. Bacteriol.">
        <title>Draft genome sequence of the chemolithoheterotrophic, halophilic methylotroph Methylophaga thiooxydans DMS010.</title>
        <authorList>
            <person name="Boden R."/>
            <person name="Ferriera S."/>
            <person name="Johnson J."/>
            <person name="Kelly D.P."/>
            <person name="Murrell J.C."/>
            <person name="Schafer H."/>
        </authorList>
    </citation>
    <scope>NUCLEOTIDE SEQUENCE [LARGE SCALE GENOMIC DNA]</scope>
    <source>
        <strain evidence="7 8">DMS010</strain>
    </source>
</reference>
<dbReference type="EMBL" id="GG657895">
    <property type="protein sequence ID" value="EEF80295.1"/>
    <property type="molecule type" value="Genomic_DNA"/>
</dbReference>